<evidence type="ECO:0000313" key="5">
    <source>
        <dbReference type="Proteomes" id="UP000247612"/>
    </source>
</evidence>
<organism evidence="4 5">
    <name type="scientific">Dielma fastidiosa</name>
    <dbReference type="NCBI Taxonomy" id="1034346"/>
    <lineage>
        <taxon>Bacteria</taxon>
        <taxon>Bacillati</taxon>
        <taxon>Bacillota</taxon>
        <taxon>Erysipelotrichia</taxon>
        <taxon>Erysipelotrichales</taxon>
        <taxon>Erysipelotrichaceae</taxon>
        <taxon>Dielma</taxon>
    </lineage>
</organism>
<dbReference type="AlphaFoldDB" id="A0A318LIZ8"/>
<dbReference type="SUPFAM" id="SSF56235">
    <property type="entry name" value="N-terminal nucleophile aminohydrolases (Ntn hydrolases)"/>
    <property type="match status" value="1"/>
</dbReference>
<gene>
    <name evidence="4" type="ORF">DES51_101269</name>
</gene>
<protein>
    <submittedName>
        <fullName evidence="4">Glutamate synthase (NADPH) GltB1 subunit</fullName>
    </submittedName>
</protein>
<dbReference type="InterPro" id="IPR017932">
    <property type="entry name" value="GATase_2_dom"/>
</dbReference>
<evidence type="ECO:0000256" key="2">
    <source>
        <dbReference type="ARBA" id="ARBA00022962"/>
    </source>
</evidence>
<dbReference type="PROSITE" id="PS51278">
    <property type="entry name" value="GATASE_TYPE_2"/>
    <property type="match status" value="1"/>
</dbReference>
<evidence type="ECO:0000256" key="1">
    <source>
        <dbReference type="ARBA" id="ARBA00022679"/>
    </source>
</evidence>
<sequence length="361" mass="41272">MLKEGQVRIPSGCAIAAIYAKDAHLINGREIIKSIAVMHERSNGLGGGFVGYGIYPDYAHAYAIHMFFDHQEAKLQFETLIFKQFQILKYEEIPTSANQNIHDVPLIWRYFVLPLRKLDKNQEQTFIVDEMLKVNETIEGAYCFSMGQNMGVFKGVGYPENIGEFFRLDTYEATCWIAHGRYPTNTPGWWGGAHPFSILDVAVVHNGEISSYDMNRRMIEMQGYKCTLQTDTEVIAYIIDDLTRQKHLTLKETAAIMTAPFWEDIDQMAPKERDYYTYLRKNFASYLITGPFSILVGYQNGIMALNDRCKLRSMVIGENKNTVYFASEESAIRVLNVEIASLITPKAGEAVIYQREVNRNE</sequence>
<keyword evidence="1" id="KW-0808">Transferase</keyword>
<dbReference type="Gene3D" id="3.60.20.10">
    <property type="entry name" value="Glutamine Phosphoribosylpyrophosphate, subunit 1, domain 1"/>
    <property type="match status" value="1"/>
</dbReference>
<accession>A0A318LIZ8</accession>
<dbReference type="PANTHER" id="PTHR11907">
    <property type="entry name" value="AMIDOPHOSPHORIBOSYLTRANSFERASE"/>
    <property type="match status" value="1"/>
</dbReference>
<evidence type="ECO:0000313" key="4">
    <source>
        <dbReference type="EMBL" id="PXX81657.1"/>
    </source>
</evidence>
<dbReference type="CDD" id="cd01907">
    <property type="entry name" value="GlxB"/>
    <property type="match status" value="1"/>
</dbReference>
<dbReference type="Proteomes" id="UP000247612">
    <property type="component" value="Unassembled WGS sequence"/>
</dbReference>
<dbReference type="OrthoDB" id="9770094at2"/>
<evidence type="ECO:0000259" key="3">
    <source>
        <dbReference type="PROSITE" id="PS51278"/>
    </source>
</evidence>
<reference evidence="4 5" key="1">
    <citation type="submission" date="2018-05" db="EMBL/GenBank/DDBJ databases">
        <title>Genomic Encyclopedia of Type Strains, Phase IV (KMG-IV): sequencing the most valuable type-strain genomes for metagenomic binning, comparative biology and taxonomic classification.</title>
        <authorList>
            <person name="Goeker M."/>
        </authorList>
    </citation>
    <scope>NUCLEOTIDE SEQUENCE [LARGE SCALE GENOMIC DNA]</scope>
    <source>
        <strain evidence="4 5">JC118</strain>
    </source>
</reference>
<feature type="domain" description="Glutamine amidotransferase type-2" evidence="3">
    <location>
        <begin position="13"/>
        <end position="356"/>
    </location>
</feature>
<dbReference type="STRING" id="1034346.GCA_000313565_00265"/>
<name>A0A318LIZ8_9FIRM</name>
<keyword evidence="5" id="KW-1185">Reference proteome</keyword>
<comment type="caution">
    <text evidence="4">The sequence shown here is derived from an EMBL/GenBank/DDBJ whole genome shotgun (WGS) entry which is preliminary data.</text>
</comment>
<proteinExistence type="predicted"/>
<dbReference type="InterPro" id="IPR029055">
    <property type="entry name" value="Ntn_hydrolases_N"/>
</dbReference>
<dbReference type="EMBL" id="QJKH01000001">
    <property type="protein sequence ID" value="PXX81657.1"/>
    <property type="molecule type" value="Genomic_DNA"/>
</dbReference>
<dbReference type="GO" id="GO:0016740">
    <property type="term" value="F:transferase activity"/>
    <property type="evidence" value="ECO:0007669"/>
    <property type="project" value="UniProtKB-KW"/>
</dbReference>
<dbReference type="Pfam" id="PF00310">
    <property type="entry name" value="GATase_2"/>
    <property type="match status" value="1"/>
</dbReference>
<keyword evidence="2" id="KW-0315">Glutamine amidotransferase</keyword>